<dbReference type="Gene3D" id="3.40.140.10">
    <property type="entry name" value="Cytidine Deaminase, domain 2"/>
    <property type="match status" value="1"/>
</dbReference>
<keyword evidence="5" id="KW-0482">Metalloprotease</keyword>
<feature type="domain" description="MPN" evidence="6">
    <location>
        <begin position="41"/>
        <end position="163"/>
    </location>
</feature>
<dbReference type="GO" id="GO:0008237">
    <property type="term" value="F:metallopeptidase activity"/>
    <property type="evidence" value="ECO:0007669"/>
    <property type="project" value="UniProtKB-KW"/>
</dbReference>
<dbReference type="Pfam" id="PF04002">
    <property type="entry name" value="RadC"/>
    <property type="match status" value="1"/>
</dbReference>
<evidence type="ECO:0000256" key="1">
    <source>
        <dbReference type="ARBA" id="ARBA00022670"/>
    </source>
</evidence>
<dbReference type="InterPro" id="IPR001405">
    <property type="entry name" value="UPF0758"/>
</dbReference>
<keyword evidence="4" id="KW-0862">Zinc</keyword>
<evidence type="ECO:0000256" key="3">
    <source>
        <dbReference type="ARBA" id="ARBA00022801"/>
    </source>
</evidence>
<evidence type="ECO:0000256" key="2">
    <source>
        <dbReference type="ARBA" id="ARBA00022723"/>
    </source>
</evidence>
<dbReference type="PANTHER" id="PTHR30471:SF3">
    <property type="entry name" value="UPF0758 PROTEIN YEES-RELATED"/>
    <property type="match status" value="1"/>
</dbReference>
<sequence length="163" mass="18086">MKLIRDAQGHYRTKRGTAASQTEILEAAEQILRDRFERMGTLSSPSDVRAFLRMRLAGLDHEEFHVVWLDHRHQVLAVDRLFSGTIDGAAVYPREVIRAALAHNASCAIVAHNHPSGIGEPSSADRTITEILRTALLAIDVKLLDHFVVGSGQPISFAERGWL</sequence>
<dbReference type="Proteomes" id="UP000291562">
    <property type="component" value="Chromosome"/>
</dbReference>
<evidence type="ECO:0000313" key="7">
    <source>
        <dbReference type="EMBL" id="QBB69337.1"/>
    </source>
</evidence>
<gene>
    <name evidence="7" type="primary">radC</name>
    <name evidence="7" type="ORF">ELE36_02520</name>
</gene>
<dbReference type="PANTHER" id="PTHR30471">
    <property type="entry name" value="DNA REPAIR PROTEIN RADC"/>
    <property type="match status" value="1"/>
</dbReference>
<dbReference type="InterPro" id="IPR020891">
    <property type="entry name" value="UPF0758_CS"/>
</dbReference>
<protein>
    <submittedName>
        <fullName evidence="7">DNA repair protein RadC</fullName>
    </submittedName>
</protein>
<evidence type="ECO:0000256" key="5">
    <source>
        <dbReference type="ARBA" id="ARBA00023049"/>
    </source>
</evidence>
<dbReference type="PROSITE" id="PS01302">
    <property type="entry name" value="UPF0758"/>
    <property type="match status" value="1"/>
</dbReference>
<evidence type="ECO:0000259" key="6">
    <source>
        <dbReference type="PROSITE" id="PS50249"/>
    </source>
</evidence>
<dbReference type="KEGG" id="xbc:ELE36_02520"/>
<proteinExistence type="predicted"/>
<dbReference type="EMBL" id="CP035704">
    <property type="protein sequence ID" value="QBB69337.1"/>
    <property type="molecule type" value="Genomic_DNA"/>
</dbReference>
<dbReference type="InterPro" id="IPR037518">
    <property type="entry name" value="MPN"/>
</dbReference>
<dbReference type="GO" id="GO:0046872">
    <property type="term" value="F:metal ion binding"/>
    <property type="evidence" value="ECO:0007669"/>
    <property type="project" value="UniProtKB-KW"/>
</dbReference>
<dbReference type="AlphaFoldDB" id="A0A411HFV2"/>
<keyword evidence="8" id="KW-1185">Reference proteome</keyword>
<dbReference type="PROSITE" id="PS50249">
    <property type="entry name" value="MPN"/>
    <property type="match status" value="1"/>
</dbReference>
<organism evidence="7 8">
    <name type="scientific">Pseudolysobacter antarcticus</name>
    <dbReference type="NCBI Taxonomy" id="2511995"/>
    <lineage>
        <taxon>Bacteria</taxon>
        <taxon>Pseudomonadati</taxon>
        <taxon>Pseudomonadota</taxon>
        <taxon>Gammaproteobacteria</taxon>
        <taxon>Lysobacterales</taxon>
        <taxon>Rhodanobacteraceae</taxon>
        <taxon>Pseudolysobacter</taxon>
    </lineage>
</organism>
<dbReference type="CDD" id="cd08071">
    <property type="entry name" value="MPN_DUF2466"/>
    <property type="match status" value="1"/>
</dbReference>
<reference evidence="7 8" key="1">
    <citation type="submission" date="2019-01" db="EMBL/GenBank/DDBJ databases">
        <title>Pseudolysobacter antarctica gen. nov., sp. nov., isolated from Fildes Peninsula, Antarctica.</title>
        <authorList>
            <person name="Wei Z."/>
            <person name="Peng F."/>
        </authorList>
    </citation>
    <scope>NUCLEOTIDE SEQUENCE [LARGE SCALE GENOMIC DNA]</scope>
    <source>
        <strain evidence="7 8">AQ6-296</strain>
    </source>
</reference>
<dbReference type="InterPro" id="IPR025657">
    <property type="entry name" value="RadC_JAB"/>
</dbReference>
<evidence type="ECO:0000313" key="8">
    <source>
        <dbReference type="Proteomes" id="UP000291562"/>
    </source>
</evidence>
<name>A0A411HFV2_9GAMM</name>
<dbReference type="RefSeq" id="WP_129831593.1">
    <property type="nucleotide sequence ID" value="NZ_CP035704.1"/>
</dbReference>
<accession>A0A411HFV2</accession>
<keyword evidence="1" id="KW-0645">Protease</keyword>
<keyword evidence="3" id="KW-0378">Hydrolase</keyword>
<dbReference type="OrthoDB" id="9804482at2"/>
<keyword evidence="2" id="KW-0479">Metal-binding</keyword>
<dbReference type="GO" id="GO:0006508">
    <property type="term" value="P:proteolysis"/>
    <property type="evidence" value="ECO:0007669"/>
    <property type="project" value="UniProtKB-KW"/>
</dbReference>
<evidence type="ECO:0000256" key="4">
    <source>
        <dbReference type="ARBA" id="ARBA00022833"/>
    </source>
</evidence>
<dbReference type="NCBIfam" id="TIGR00608">
    <property type="entry name" value="radc"/>
    <property type="match status" value="1"/>
</dbReference>